<evidence type="ECO:0000256" key="1">
    <source>
        <dbReference type="ARBA" id="ARBA00023015"/>
    </source>
</evidence>
<evidence type="ECO:0000259" key="5">
    <source>
        <dbReference type="PROSITE" id="PS50977"/>
    </source>
</evidence>
<keyword evidence="3" id="KW-0804">Transcription</keyword>
<feature type="domain" description="HTH tetR-type" evidence="5">
    <location>
        <begin position="7"/>
        <end position="67"/>
    </location>
</feature>
<dbReference type="PROSITE" id="PS50977">
    <property type="entry name" value="HTH_TETR_2"/>
    <property type="match status" value="1"/>
</dbReference>
<dbReference type="OrthoDB" id="9811084at2"/>
<dbReference type="STRING" id="655015.B1812_14365"/>
<organism evidence="6 7">
    <name type="scientific">Methylocystis bryophila</name>
    <dbReference type="NCBI Taxonomy" id="655015"/>
    <lineage>
        <taxon>Bacteria</taxon>
        <taxon>Pseudomonadati</taxon>
        <taxon>Pseudomonadota</taxon>
        <taxon>Alphaproteobacteria</taxon>
        <taxon>Hyphomicrobiales</taxon>
        <taxon>Methylocystaceae</taxon>
        <taxon>Methylocystis</taxon>
    </lineage>
</organism>
<proteinExistence type="predicted"/>
<dbReference type="KEGG" id="mbry:B1812_14365"/>
<dbReference type="AlphaFoldDB" id="A0A1W6MWX4"/>
<reference evidence="6 7" key="1">
    <citation type="submission" date="2017-02" db="EMBL/GenBank/DDBJ databases">
        <authorList>
            <person name="Peterson S.W."/>
        </authorList>
    </citation>
    <scope>NUCLEOTIDE SEQUENCE [LARGE SCALE GENOMIC DNA]</scope>
    <source>
        <strain evidence="6 7">S285</strain>
    </source>
</reference>
<dbReference type="InterPro" id="IPR036271">
    <property type="entry name" value="Tet_transcr_reg_TetR-rel_C_sf"/>
</dbReference>
<dbReference type="InterPro" id="IPR009057">
    <property type="entry name" value="Homeodomain-like_sf"/>
</dbReference>
<dbReference type="InterPro" id="IPR001647">
    <property type="entry name" value="HTH_TetR"/>
</dbReference>
<keyword evidence="7" id="KW-1185">Reference proteome</keyword>
<dbReference type="SUPFAM" id="SSF46689">
    <property type="entry name" value="Homeodomain-like"/>
    <property type="match status" value="1"/>
</dbReference>
<gene>
    <name evidence="6" type="ORF">B1812_14365</name>
</gene>
<accession>A0A1W6MWX4</accession>
<dbReference type="Proteomes" id="UP000193978">
    <property type="component" value="Chromosome"/>
</dbReference>
<dbReference type="SUPFAM" id="SSF48498">
    <property type="entry name" value="Tetracyclin repressor-like, C-terminal domain"/>
    <property type="match status" value="1"/>
</dbReference>
<evidence type="ECO:0000256" key="3">
    <source>
        <dbReference type="ARBA" id="ARBA00023163"/>
    </source>
</evidence>
<feature type="DNA-binding region" description="H-T-H motif" evidence="4">
    <location>
        <begin position="30"/>
        <end position="49"/>
    </location>
</feature>
<keyword evidence="1" id="KW-0805">Transcription regulation</keyword>
<evidence type="ECO:0000313" key="7">
    <source>
        <dbReference type="Proteomes" id="UP000193978"/>
    </source>
</evidence>
<protein>
    <submittedName>
        <fullName evidence="6">TetR family transcriptional regulator</fullName>
    </submittedName>
</protein>
<evidence type="ECO:0000313" key="6">
    <source>
        <dbReference type="EMBL" id="ARN82065.1"/>
    </source>
</evidence>
<dbReference type="Pfam" id="PF00440">
    <property type="entry name" value="TetR_N"/>
    <property type="match status" value="1"/>
</dbReference>
<dbReference type="Pfam" id="PF16925">
    <property type="entry name" value="TetR_C_13"/>
    <property type="match status" value="1"/>
</dbReference>
<dbReference type="EMBL" id="CP019948">
    <property type="protein sequence ID" value="ARN82065.1"/>
    <property type="molecule type" value="Genomic_DNA"/>
</dbReference>
<dbReference type="InterPro" id="IPR011075">
    <property type="entry name" value="TetR_C"/>
</dbReference>
<sequence>MSRRNANELKGKLLDEGVALLMGRGYHGSGLQELVQKVGVPKGSFYNYFDSKDAFGAEVVGHYLEPFIRQLDGYLQRSDLSAKAALRAYFDELIAELERRDFQGGCLLGNLIGEIGEQSGLCQDALRAAVHRYRDKLREALARGQREGDFRTDRDASAMADFLLDAWQGVLLRMKIERSVRPLLQCRDMLLDDLFKG</sequence>
<dbReference type="Gene3D" id="1.10.357.10">
    <property type="entry name" value="Tetracycline Repressor, domain 2"/>
    <property type="match status" value="1"/>
</dbReference>
<name>A0A1W6MWX4_9HYPH</name>
<evidence type="ECO:0000256" key="2">
    <source>
        <dbReference type="ARBA" id="ARBA00023125"/>
    </source>
</evidence>
<keyword evidence="2 4" id="KW-0238">DNA-binding</keyword>
<dbReference type="PANTHER" id="PTHR47506">
    <property type="entry name" value="TRANSCRIPTIONAL REGULATORY PROTEIN"/>
    <property type="match status" value="1"/>
</dbReference>
<dbReference type="PANTHER" id="PTHR47506:SF6">
    <property type="entry name" value="HTH-TYPE TRANSCRIPTIONAL REPRESSOR NEMR"/>
    <property type="match status" value="1"/>
</dbReference>
<dbReference type="RefSeq" id="WP_085772189.1">
    <property type="nucleotide sequence ID" value="NZ_AP027149.1"/>
</dbReference>
<evidence type="ECO:0000256" key="4">
    <source>
        <dbReference type="PROSITE-ProRule" id="PRU00335"/>
    </source>
</evidence>
<dbReference type="GO" id="GO:0003677">
    <property type="term" value="F:DNA binding"/>
    <property type="evidence" value="ECO:0007669"/>
    <property type="project" value="UniProtKB-UniRule"/>
</dbReference>